<feature type="domain" description="TauD/TfdA-like" evidence="2">
    <location>
        <begin position="35"/>
        <end position="332"/>
    </location>
</feature>
<keyword evidence="4" id="KW-1185">Reference proteome</keyword>
<dbReference type="Gene3D" id="3.60.130.10">
    <property type="entry name" value="Clavaminate synthase-like"/>
    <property type="match status" value="1"/>
</dbReference>
<dbReference type="Pfam" id="PF02668">
    <property type="entry name" value="TauD"/>
    <property type="match status" value="1"/>
</dbReference>
<dbReference type="PANTHER" id="PTHR10696:SF43">
    <property type="entry name" value="TAUD_TFDA-LIKE DOMAIN-CONTAINING PROTEIN-RELATED"/>
    <property type="match status" value="1"/>
</dbReference>
<reference evidence="3" key="1">
    <citation type="journal article" date="2017" name="Nature">
        <title>The sunflower genome provides insights into oil metabolism, flowering and Asterid evolution.</title>
        <authorList>
            <person name="Badouin H."/>
            <person name="Gouzy J."/>
            <person name="Grassa C.J."/>
            <person name="Murat F."/>
            <person name="Staton S.E."/>
            <person name="Cottret L."/>
            <person name="Lelandais-Briere C."/>
            <person name="Owens G.L."/>
            <person name="Carrere S."/>
            <person name="Mayjonade B."/>
            <person name="Legrand L."/>
            <person name="Gill N."/>
            <person name="Kane N.C."/>
            <person name="Bowers J.E."/>
            <person name="Hubner S."/>
            <person name="Bellec A."/>
            <person name="Berard A."/>
            <person name="Berges H."/>
            <person name="Blanchet N."/>
            <person name="Boniface M.C."/>
            <person name="Brunel D."/>
            <person name="Catrice O."/>
            <person name="Chaidir N."/>
            <person name="Claudel C."/>
            <person name="Donnadieu C."/>
            <person name="Faraut T."/>
            <person name="Fievet G."/>
            <person name="Helmstetter N."/>
            <person name="King M."/>
            <person name="Knapp S.J."/>
            <person name="Lai Z."/>
            <person name="Le Paslier M.C."/>
            <person name="Lippi Y."/>
            <person name="Lorenzon L."/>
            <person name="Mandel J.R."/>
            <person name="Marage G."/>
            <person name="Marchand G."/>
            <person name="Marquand E."/>
            <person name="Bret-Mestries E."/>
            <person name="Morien E."/>
            <person name="Nambeesan S."/>
            <person name="Nguyen T."/>
            <person name="Pegot-Espagnet P."/>
            <person name="Pouilly N."/>
            <person name="Raftis F."/>
            <person name="Sallet E."/>
            <person name="Schiex T."/>
            <person name="Thomas J."/>
            <person name="Vandecasteele C."/>
            <person name="Vares D."/>
            <person name="Vear F."/>
            <person name="Vautrin S."/>
            <person name="Crespi M."/>
            <person name="Mangin B."/>
            <person name="Burke J.M."/>
            <person name="Salse J."/>
            <person name="Munos S."/>
            <person name="Vincourt P."/>
            <person name="Rieseberg L.H."/>
            <person name="Langlade N.B."/>
        </authorList>
    </citation>
    <scope>NUCLEOTIDE SEQUENCE</scope>
    <source>
        <tissue evidence="3">Leaves</tissue>
    </source>
</reference>
<dbReference type="SUPFAM" id="SSF51197">
    <property type="entry name" value="Clavaminate synthase-like"/>
    <property type="match status" value="1"/>
</dbReference>
<dbReference type="Proteomes" id="UP000215914">
    <property type="component" value="Unassembled WGS sequence"/>
</dbReference>
<reference evidence="3" key="2">
    <citation type="submission" date="2020-06" db="EMBL/GenBank/DDBJ databases">
        <title>Helianthus annuus Genome sequencing and assembly Release 2.</title>
        <authorList>
            <person name="Gouzy J."/>
            <person name="Langlade N."/>
            <person name="Munos S."/>
        </authorList>
    </citation>
    <scope>NUCLEOTIDE SEQUENCE</scope>
    <source>
        <tissue evidence="3">Leaves</tissue>
    </source>
</reference>
<keyword evidence="1" id="KW-0560">Oxidoreductase</keyword>
<evidence type="ECO:0000313" key="4">
    <source>
        <dbReference type="Proteomes" id="UP000215914"/>
    </source>
</evidence>
<dbReference type="InterPro" id="IPR003819">
    <property type="entry name" value="TauD/TfdA-like"/>
</dbReference>
<evidence type="ECO:0000256" key="1">
    <source>
        <dbReference type="ARBA" id="ARBA00023002"/>
    </source>
</evidence>
<accession>A0A9K3HV53</accession>
<proteinExistence type="predicted"/>
<dbReference type="PANTHER" id="PTHR10696">
    <property type="entry name" value="GAMMA-BUTYROBETAINE HYDROXYLASE-RELATED"/>
    <property type="match status" value="1"/>
</dbReference>
<evidence type="ECO:0000313" key="3">
    <source>
        <dbReference type="EMBL" id="KAF5784906.1"/>
    </source>
</evidence>
<gene>
    <name evidence="3" type="ORF">HanXRQr2_Chr10g0422351</name>
</gene>
<sequence length="337" mass="37985">MCTISKMTTGRFFKEVELPEQKHYDNGVLFPAVLAPNTNTEEANLCAFEHAIRAEKSWLESNLQRRGVILFRGFHVTSPSDFNRVVEAFGYPELVYAGGRATRTKVVGRVYTANESPPEMKIPFHHEMSYLPDFPSKLFFFCEEEPESGGETPVVLSHIVYERMKEKQPEFVAKVEKHGLKFIIVTGDDDQSSSIGGRGWKSTYMTVDKKVANERAEKLGTKLEWMENGVRIITGPVSAIGFNKETGQKTWFNNLATCNTGPTTKVKIVERDAYVELGNGDLVPDDAFKDLLKIMEKECVAIPWKKGDVVLINNLTVLHGRRPVLKPPRRILASLCK</sequence>
<evidence type="ECO:0000259" key="2">
    <source>
        <dbReference type="Pfam" id="PF02668"/>
    </source>
</evidence>
<comment type="caution">
    <text evidence="3">The sequence shown here is derived from an EMBL/GenBank/DDBJ whole genome shotgun (WGS) entry which is preliminary data.</text>
</comment>
<dbReference type="FunFam" id="3.60.130.10:FF:000006">
    <property type="entry name" value="Clavaminate synthase-like protein At3g21360"/>
    <property type="match status" value="1"/>
</dbReference>
<dbReference type="InterPro" id="IPR050411">
    <property type="entry name" value="AlphaKG_dependent_hydroxylases"/>
</dbReference>
<organism evidence="3 4">
    <name type="scientific">Helianthus annuus</name>
    <name type="common">Common sunflower</name>
    <dbReference type="NCBI Taxonomy" id="4232"/>
    <lineage>
        <taxon>Eukaryota</taxon>
        <taxon>Viridiplantae</taxon>
        <taxon>Streptophyta</taxon>
        <taxon>Embryophyta</taxon>
        <taxon>Tracheophyta</taxon>
        <taxon>Spermatophyta</taxon>
        <taxon>Magnoliopsida</taxon>
        <taxon>eudicotyledons</taxon>
        <taxon>Gunneridae</taxon>
        <taxon>Pentapetalae</taxon>
        <taxon>asterids</taxon>
        <taxon>campanulids</taxon>
        <taxon>Asterales</taxon>
        <taxon>Asteraceae</taxon>
        <taxon>Asteroideae</taxon>
        <taxon>Heliantheae alliance</taxon>
        <taxon>Heliantheae</taxon>
        <taxon>Helianthus</taxon>
    </lineage>
</organism>
<dbReference type="InterPro" id="IPR042098">
    <property type="entry name" value="TauD-like_sf"/>
</dbReference>
<dbReference type="GO" id="GO:0016491">
    <property type="term" value="F:oxidoreductase activity"/>
    <property type="evidence" value="ECO:0007669"/>
    <property type="project" value="UniProtKB-KW"/>
</dbReference>
<dbReference type="Gramene" id="mRNA:HanXRQr2_Chr10g0422351">
    <property type="protein sequence ID" value="mRNA:HanXRQr2_Chr10g0422351"/>
    <property type="gene ID" value="HanXRQr2_Chr10g0422351"/>
</dbReference>
<name>A0A9K3HV53_HELAN</name>
<dbReference type="AlphaFoldDB" id="A0A9K3HV53"/>
<dbReference type="EMBL" id="MNCJ02000325">
    <property type="protein sequence ID" value="KAF5784906.1"/>
    <property type="molecule type" value="Genomic_DNA"/>
</dbReference>
<protein>
    <submittedName>
        <fullName evidence="3">TauD/TfdA-like domain-containing protein</fullName>
    </submittedName>
</protein>